<evidence type="ECO:0000256" key="1">
    <source>
        <dbReference type="ARBA" id="ARBA00022723"/>
    </source>
</evidence>
<dbReference type="InterPro" id="IPR002227">
    <property type="entry name" value="Tyrosinase_Cu-bd"/>
</dbReference>
<dbReference type="InterPro" id="IPR050316">
    <property type="entry name" value="Tyrosinase/Hemocyanin"/>
</dbReference>
<dbReference type="Proteomes" id="UP000554235">
    <property type="component" value="Unassembled WGS sequence"/>
</dbReference>
<name>A0A8H4P8Z2_9HYPO</name>
<dbReference type="Pfam" id="PF00264">
    <property type="entry name" value="Tyrosinase"/>
    <property type="match status" value="1"/>
</dbReference>
<evidence type="ECO:0000259" key="4">
    <source>
        <dbReference type="PROSITE" id="PS00498"/>
    </source>
</evidence>
<organism evidence="5 6">
    <name type="scientific">Fusarium albosuccineum</name>
    <dbReference type="NCBI Taxonomy" id="1237068"/>
    <lineage>
        <taxon>Eukaryota</taxon>
        <taxon>Fungi</taxon>
        <taxon>Dikarya</taxon>
        <taxon>Ascomycota</taxon>
        <taxon>Pezizomycotina</taxon>
        <taxon>Sordariomycetes</taxon>
        <taxon>Hypocreomycetidae</taxon>
        <taxon>Hypocreales</taxon>
        <taxon>Nectriaceae</taxon>
        <taxon>Fusarium</taxon>
        <taxon>Fusarium decemcellulare species complex</taxon>
    </lineage>
</organism>
<dbReference type="Gene3D" id="1.10.1280.10">
    <property type="entry name" value="Di-copper center containing domain from catechol oxidase"/>
    <property type="match status" value="1"/>
</dbReference>
<dbReference type="PRINTS" id="PR00092">
    <property type="entry name" value="TYROSINASE"/>
</dbReference>
<keyword evidence="6" id="KW-1185">Reference proteome</keyword>
<feature type="region of interest" description="Disordered" evidence="3">
    <location>
        <begin position="209"/>
        <end position="232"/>
    </location>
</feature>
<dbReference type="OrthoDB" id="6132182at2759"/>
<evidence type="ECO:0000313" key="5">
    <source>
        <dbReference type="EMBL" id="KAF4460621.1"/>
    </source>
</evidence>
<feature type="compositionally biased region" description="Polar residues" evidence="3">
    <location>
        <begin position="209"/>
        <end position="220"/>
    </location>
</feature>
<proteinExistence type="predicted"/>
<dbReference type="InterPro" id="IPR008922">
    <property type="entry name" value="Di-copper_centre_dom_sf"/>
</dbReference>
<feature type="non-terminal residue" evidence="5">
    <location>
        <position position="1"/>
    </location>
</feature>
<dbReference type="PROSITE" id="PS00498">
    <property type="entry name" value="TYROSINASE_2"/>
    <property type="match status" value="1"/>
</dbReference>
<keyword evidence="2" id="KW-0560">Oxidoreductase</keyword>
<sequence>KGWLLPWHRYFVWQYETALRDECGYKGSQPYWDWTEHNDNFTQHPLFDGSEYSLGGNGLYVPYGIANGTVPGVPDPQVVTKPPGTGGGCVVDGPFANITLNLGPVFPEGDGNKTGLEYSPHCMKRDFLQPLGQEFLTHESAANLLSQPTMADFRRTLDLGIHFAGHAGIGGDLSDVFTSPQDPAFYFHHCQIDRLWAMWQEQDLPSRLNATSDTQTYGNSESRRGTLSKLIP</sequence>
<dbReference type="EMBL" id="JAADYS010001903">
    <property type="protein sequence ID" value="KAF4460621.1"/>
    <property type="molecule type" value="Genomic_DNA"/>
</dbReference>
<gene>
    <name evidence="5" type="ORF">FALBO_12592</name>
</gene>
<evidence type="ECO:0000256" key="2">
    <source>
        <dbReference type="ARBA" id="ARBA00023002"/>
    </source>
</evidence>
<dbReference type="GO" id="GO:0046872">
    <property type="term" value="F:metal ion binding"/>
    <property type="evidence" value="ECO:0007669"/>
    <property type="project" value="UniProtKB-KW"/>
</dbReference>
<protein>
    <recommendedName>
        <fullName evidence="4">Tyrosinase copper-binding domain-containing protein</fullName>
    </recommendedName>
</protein>
<feature type="domain" description="Tyrosinase copper-binding" evidence="4">
    <location>
        <begin position="182"/>
        <end position="193"/>
    </location>
</feature>
<comment type="caution">
    <text evidence="5">The sequence shown here is derived from an EMBL/GenBank/DDBJ whole genome shotgun (WGS) entry which is preliminary data.</text>
</comment>
<dbReference type="AlphaFoldDB" id="A0A8H4P8Z2"/>
<dbReference type="GO" id="GO:0016491">
    <property type="term" value="F:oxidoreductase activity"/>
    <property type="evidence" value="ECO:0007669"/>
    <property type="project" value="UniProtKB-KW"/>
</dbReference>
<dbReference type="PANTHER" id="PTHR11474:SF125">
    <property type="entry name" value="N-ACETYL-6-HYDROXYTRYPTOPHAN OXIDASE IVOB-RELATED"/>
    <property type="match status" value="1"/>
</dbReference>
<evidence type="ECO:0000313" key="6">
    <source>
        <dbReference type="Proteomes" id="UP000554235"/>
    </source>
</evidence>
<feature type="non-terminal residue" evidence="5">
    <location>
        <position position="232"/>
    </location>
</feature>
<accession>A0A8H4P8Z2</accession>
<dbReference type="PANTHER" id="PTHR11474">
    <property type="entry name" value="TYROSINASE FAMILY MEMBER"/>
    <property type="match status" value="1"/>
</dbReference>
<evidence type="ECO:0000256" key="3">
    <source>
        <dbReference type="SAM" id="MobiDB-lite"/>
    </source>
</evidence>
<dbReference type="SUPFAM" id="SSF48056">
    <property type="entry name" value="Di-copper centre-containing domain"/>
    <property type="match status" value="1"/>
</dbReference>
<reference evidence="5 6" key="1">
    <citation type="submission" date="2020-01" db="EMBL/GenBank/DDBJ databases">
        <title>Identification and distribution of gene clusters putatively required for synthesis of sphingolipid metabolism inhibitors in phylogenetically diverse species of the filamentous fungus Fusarium.</title>
        <authorList>
            <person name="Kim H.-S."/>
            <person name="Busman M."/>
            <person name="Brown D.W."/>
            <person name="Divon H."/>
            <person name="Uhlig S."/>
            <person name="Proctor R.H."/>
        </authorList>
    </citation>
    <scope>NUCLEOTIDE SEQUENCE [LARGE SCALE GENOMIC DNA]</scope>
    <source>
        <strain evidence="5 6">NRRL 20459</strain>
    </source>
</reference>
<keyword evidence="1" id="KW-0479">Metal-binding</keyword>